<name>A0A381QS41_9ZZZZ</name>
<dbReference type="PRINTS" id="PR00326">
    <property type="entry name" value="GTP1OBG"/>
</dbReference>
<keyword evidence="6" id="KW-0342">GTP-binding</keyword>
<feature type="domain" description="EngA-type G" evidence="8">
    <location>
        <begin position="178"/>
        <end position="351"/>
    </location>
</feature>
<proteinExistence type="inferred from homology"/>
<dbReference type="NCBIfam" id="TIGR03594">
    <property type="entry name" value="GTPase_EngA"/>
    <property type="match status" value="1"/>
</dbReference>
<gene>
    <name evidence="9" type="ORF">METZ01_LOCUS34638</name>
</gene>
<dbReference type="FunFam" id="3.30.300.20:FF:000004">
    <property type="entry name" value="GTPase Der"/>
    <property type="match status" value="1"/>
</dbReference>
<dbReference type="Pfam" id="PF01926">
    <property type="entry name" value="MMR_HSR1"/>
    <property type="match status" value="2"/>
</dbReference>
<dbReference type="GO" id="GO:0005525">
    <property type="term" value="F:GTP binding"/>
    <property type="evidence" value="ECO:0007669"/>
    <property type="project" value="UniProtKB-KW"/>
</dbReference>
<dbReference type="InterPro" id="IPR016484">
    <property type="entry name" value="GTPase_Der"/>
</dbReference>
<dbReference type="PROSITE" id="PS51712">
    <property type="entry name" value="G_ENGA"/>
    <property type="match status" value="2"/>
</dbReference>
<evidence type="ECO:0000256" key="4">
    <source>
        <dbReference type="ARBA" id="ARBA00022737"/>
    </source>
</evidence>
<dbReference type="InterPro" id="IPR032859">
    <property type="entry name" value="KH_dom-like"/>
</dbReference>
<evidence type="ECO:0000259" key="8">
    <source>
        <dbReference type="PROSITE" id="PS51712"/>
    </source>
</evidence>
<evidence type="ECO:0000256" key="3">
    <source>
        <dbReference type="ARBA" id="ARBA00022517"/>
    </source>
</evidence>
<evidence type="ECO:0000256" key="7">
    <source>
        <dbReference type="ARBA" id="ARBA00032345"/>
    </source>
</evidence>
<keyword evidence="3" id="KW-0690">Ribosome biogenesis</keyword>
<dbReference type="PANTHER" id="PTHR43834">
    <property type="entry name" value="GTPASE DER"/>
    <property type="match status" value="1"/>
</dbReference>
<dbReference type="InterPro" id="IPR006073">
    <property type="entry name" value="GTP-bd"/>
</dbReference>
<organism evidence="9">
    <name type="scientific">marine metagenome</name>
    <dbReference type="NCBI Taxonomy" id="408172"/>
    <lineage>
        <taxon>unclassified sequences</taxon>
        <taxon>metagenomes</taxon>
        <taxon>ecological metagenomes</taxon>
    </lineage>
</organism>
<dbReference type="GO" id="GO:0043022">
    <property type="term" value="F:ribosome binding"/>
    <property type="evidence" value="ECO:0007669"/>
    <property type="project" value="TreeGrafter"/>
</dbReference>
<dbReference type="InterPro" id="IPR005225">
    <property type="entry name" value="Small_GTP-bd"/>
</dbReference>
<dbReference type="InterPro" id="IPR015946">
    <property type="entry name" value="KH_dom-like_a/b"/>
</dbReference>
<dbReference type="GO" id="GO:0042254">
    <property type="term" value="P:ribosome biogenesis"/>
    <property type="evidence" value="ECO:0007669"/>
    <property type="project" value="UniProtKB-KW"/>
</dbReference>
<accession>A0A381QS41</accession>
<dbReference type="FunFam" id="3.40.50.300:FF:000040">
    <property type="entry name" value="GTPase Der"/>
    <property type="match status" value="1"/>
</dbReference>
<sequence length="466" mass="52137">MRPVIALVGRSNVGKSTLFNRLTRSRSAIVANLPGLTRDRQYGEGSIDGKSFIAIDTGGINIGDEGIDQEMASQSLQAIAEATVCLFLVDARDGLTADDNMILDYLRKQNKHGYLVVNKIDGMDENEAVAEFYALGIANIFPITATQGSGVKTMLTTILDEFDDSDEDAYPKREIEGIKIAIAGLPNVGKSTLVNRMLGEERVVVYDQPGTTRDSIYIPFERLGKKYTLIDTAGIRRRGKTREIVEKFSVVKSLQAIGDSNLVILILDAHKGIVEHDLHLLGYVIETGRALVIAINKWDGMDKEGKDLVKSEIRRRLTFVDFAKIHFISALHGTGVGDLYKSIHTAYNSARKKLTTNRLTRVLQNAVADHAPPVVNGRRIKLRYAHAGGHNPPIIVIHGKQSRKLPSHYTRYLEKTFRKRLKLEGTPVRIELRSDDNPYIKSEKQLTNKQVARKRKIIKNRKYLKR</sequence>
<protein>
    <recommendedName>
        <fullName evidence="2">GTPase Der</fullName>
    </recommendedName>
    <alternativeName>
        <fullName evidence="7">GTP-binding protein EngA</fullName>
    </alternativeName>
</protein>
<dbReference type="EMBL" id="UINC01001482">
    <property type="protein sequence ID" value="SUZ81784.1"/>
    <property type="molecule type" value="Genomic_DNA"/>
</dbReference>
<evidence type="ECO:0000256" key="1">
    <source>
        <dbReference type="ARBA" id="ARBA00008279"/>
    </source>
</evidence>
<dbReference type="PIRSF" id="PIRSF006485">
    <property type="entry name" value="GTP-binding_EngA"/>
    <property type="match status" value="1"/>
</dbReference>
<dbReference type="InterPro" id="IPR031166">
    <property type="entry name" value="G_ENGA"/>
</dbReference>
<keyword evidence="5" id="KW-0547">Nucleotide-binding</keyword>
<dbReference type="Pfam" id="PF14714">
    <property type="entry name" value="KH_dom-like"/>
    <property type="match status" value="1"/>
</dbReference>
<dbReference type="PANTHER" id="PTHR43834:SF6">
    <property type="entry name" value="GTPASE DER"/>
    <property type="match status" value="1"/>
</dbReference>
<dbReference type="SUPFAM" id="SSF52540">
    <property type="entry name" value="P-loop containing nucleoside triphosphate hydrolases"/>
    <property type="match status" value="2"/>
</dbReference>
<dbReference type="CDD" id="cd01895">
    <property type="entry name" value="EngA2"/>
    <property type="match status" value="1"/>
</dbReference>
<dbReference type="Gene3D" id="3.40.50.300">
    <property type="entry name" value="P-loop containing nucleotide triphosphate hydrolases"/>
    <property type="match status" value="2"/>
</dbReference>
<dbReference type="CDD" id="cd01894">
    <property type="entry name" value="EngA1"/>
    <property type="match status" value="1"/>
</dbReference>
<dbReference type="InterPro" id="IPR027417">
    <property type="entry name" value="P-loop_NTPase"/>
</dbReference>
<dbReference type="FunFam" id="3.40.50.300:FF:000057">
    <property type="entry name" value="GTPase Der"/>
    <property type="match status" value="1"/>
</dbReference>
<dbReference type="HAMAP" id="MF_00195">
    <property type="entry name" value="GTPase_Der"/>
    <property type="match status" value="1"/>
</dbReference>
<comment type="similarity">
    <text evidence="1">Belongs to the TRAFAC class TrmE-Era-EngA-EngB-Septin-like GTPase superfamily. EngA (Der) GTPase family.</text>
</comment>
<evidence type="ECO:0000256" key="2">
    <source>
        <dbReference type="ARBA" id="ARBA00020953"/>
    </source>
</evidence>
<evidence type="ECO:0000256" key="6">
    <source>
        <dbReference type="ARBA" id="ARBA00023134"/>
    </source>
</evidence>
<dbReference type="AlphaFoldDB" id="A0A381QS41"/>
<feature type="domain" description="EngA-type G" evidence="8">
    <location>
        <begin position="3"/>
        <end position="166"/>
    </location>
</feature>
<reference evidence="9" key="1">
    <citation type="submission" date="2018-05" db="EMBL/GenBank/DDBJ databases">
        <authorList>
            <person name="Lanie J.A."/>
            <person name="Ng W.-L."/>
            <person name="Kazmierczak K.M."/>
            <person name="Andrzejewski T.M."/>
            <person name="Davidsen T.M."/>
            <person name="Wayne K.J."/>
            <person name="Tettelin H."/>
            <person name="Glass J.I."/>
            <person name="Rusch D."/>
            <person name="Podicherti R."/>
            <person name="Tsui H.-C.T."/>
            <person name="Winkler M.E."/>
        </authorList>
    </citation>
    <scope>NUCLEOTIDE SEQUENCE</scope>
</reference>
<dbReference type="Gene3D" id="3.30.300.20">
    <property type="match status" value="1"/>
</dbReference>
<evidence type="ECO:0000256" key="5">
    <source>
        <dbReference type="ARBA" id="ARBA00022741"/>
    </source>
</evidence>
<keyword evidence="4" id="KW-0677">Repeat</keyword>
<dbReference type="NCBIfam" id="TIGR00231">
    <property type="entry name" value="small_GTP"/>
    <property type="match status" value="2"/>
</dbReference>
<evidence type="ECO:0000313" key="9">
    <source>
        <dbReference type="EMBL" id="SUZ81784.1"/>
    </source>
</evidence>